<feature type="domain" description="Calcineurin-like phosphoesterase" evidence="2">
    <location>
        <begin position="1"/>
        <end position="193"/>
    </location>
</feature>
<dbReference type="Proteomes" id="UP000051612">
    <property type="component" value="Unassembled WGS sequence"/>
</dbReference>
<dbReference type="InterPro" id="IPR024654">
    <property type="entry name" value="Calcineurin-like_PHP_lpxH"/>
</dbReference>
<evidence type="ECO:0000313" key="4">
    <source>
        <dbReference type="Proteomes" id="UP000051612"/>
    </source>
</evidence>
<comment type="caution">
    <text evidence="3">The sequence shown here is derived from an EMBL/GenBank/DDBJ whole genome shotgun (WGS) entry which is preliminary data.</text>
</comment>
<accession>A0A0R2ASF9</accession>
<reference evidence="3 4" key="1">
    <citation type="journal article" date="2015" name="Genome Announc.">
        <title>Expanding the biotechnology potential of lactobacilli through comparative genomics of 213 strains and associated genera.</title>
        <authorList>
            <person name="Sun Z."/>
            <person name="Harris H.M."/>
            <person name="McCann A."/>
            <person name="Guo C."/>
            <person name="Argimon S."/>
            <person name="Zhang W."/>
            <person name="Yang X."/>
            <person name="Jeffery I.B."/>
            <person name="Cooney J.C."/>
            <person name="Kagawa T.F."/>
            <person name="Liu W."/>
            <person name="Song Y."/>
            <person name="Salvetti E."/>
            <person name="Wrobel A."/>
            <person name="Rasinkangas P."/>
            <person name="Parkhill J."/>
            <person name="Rea M.C."/>
            <person name="O'Sullivan O."/>
            <person name="Ritari J."/>
            <person name="Douillard F.P."/>
            <person name="Paul Ross R."/>
            <person name="Yang R."/>
            <person name="Briner A.E."/>
            <person name="Felis G.E."/>
            <person name="de Vos W.M."/>
            <person name="Barrangou R."/>
            <person name="Klaenhammer T.R."/>
            <person name="Caufield P.W."/>
            <person name="Cui Y."/>
            <person name="Zhang H."/>
            <person name="O'Toole P.W."/>
        </authorList>
    </citation>
    <scope>NUCLEOTIDE SEQUENCE [LARGE SCALE GENOMIC DNA]</scope>
    <source>
        <strain evidence="3 4">DSM 20452</strain>
    </source>
</reference>
<dbReference type="AlphaFoldDB" id="A0A0R2ASF9"/>
<dbReference type="Pfam" id="PF12850">
    <property type="entry name" value="Metallophos_2"/>
    <property type="match status" value="1"/>
</dbReference>
<name>A0A0R2ASF9_9LACO</name>
<dbReference type="Gene3D" id="3.60.21.10">
    <property type="match status" value="1"/>
</dbReference>
<organism evidence="3 4">
    <name type="scientific">Ligilactobacillus murinus DSM 20452 = NBRC 14221</name>
    <dbReference type="NCBI Taxonomy" id="1423772"/>
    <lineage>
        <taxon>Bacteria</taxon>
        <taxon>Bacillati</taxon>
        <taxon>Bacillota</taxon>
        <taxon>Bacilli</taxon>
        <taxon>Lactobacillales</taxon>
        <taxon>Lactobacillaceae</taxon>
        <taxon>Ligilactobacillus</taxon>
    </lineage>
</organism>
<evidence type="ECO:0000256" key="1">
    <source>
        <dbReference type="ARBA" id="ARBA00008950"/>
    </source>
</evidence>
<sequence>MIIYFISDMHFGDQSVMSKYDKRPFETLDEMGKTMIQRWNGRVSNNDKVYILGDMFHKSISVEKAEGILSQLNGKKYYIIGNHEETVEQMRGEWLTRMLHHCENESIIQLLSYKDTEVLKINGWEVILSHYPMLANKNTFNSNNKRTIHLYGHVHNSREETFFQLSKLARIDHKGSINKNLSLNVGCMMPYMNYTPRTLDELIYIAKCENEILFSIRRNSYAFISLNNQLKDLEKCHDDWLLEQIANKDNSI</sequence>
<dbReference type="PATRIC" id="fig|1423772.3.peg.1972"/>
<evidence type="ECO:0000259" key="2">
    <source>
        <dbReference type="Pfam" id="PF12850"/>
    </source>
</evidence>
<dbReference type="GO" id="GO:0016787">
    <property type="term" value="F:hydrolase activity"/>
    <property type="evidence" value="ECO:0007669"/>
    <property type="project" value="InterPro"/>
</dbReference>
<dbReference type="RefSeq" id="WP_056960581.1">
    <property type="nucleotide sequence ID" value="NZ_AYYN01000176.1"/>
</dbReference>
<gene>
    <name evidence="3" type="ORF">FC48_GL001849</name>
</gene>
<dbReference type="InterPro" id="IPR029052">
    <property type="entry name" value="Metallo-depent_PP-like"/>
</dbReference>
<comment type="similarity">
    <text evidence="1">Belongs to the metallophosphoesterase superfamily. YfcE family.</text>
</comment>
<dbReference type="EMBL" id="AYYN01000176">
    <property type="protein sequence ID" value="KRM70321.1"/>
    <property type="molecule type" value="Genomic_DNA"/>
</dbReference>
<evidence type="ECO:0000313" key="3">
    <source>
        <dbReference type="EMBL" id="KRM70321.1"/>
    </source>
</evidence>
<dbReference type="SUPFAM" id="SSF56300">
    <property type="entry name" value="Metallo-dependent phosphatases"/>
    <property type="match status" value="1"/>
</dbReference>
<proteinExistence type="inferred from homology"/>
<protein>
    <recommendedName>
        <fullName evidence="2">Calcineurin-like phosphoesterase domain-containing protein</fullName>
    </recommendedName>
</protein>